<reference evidence="3 4" key="1">
    <citation type="submission" date="2024-07" db="EMBL/GenBank/DDBJ databases">
        <title>Chromosome-level genome assembly of the water stick insect Ranatra chinensis (Heteroptera: Nepidae).</title>
        <authorList>
            <person name="Liu X."/>
        </authorList>
    </citation>
    <scope>NUCLEOTIDE SEQUENCE [LARGE SCALE GENOMIC DNA]</scope>
    <source>
        <strain evidence="3">Cailab_2021Rc</strain>
        <tissue evidence="3">Muscle</tissue>
    </source>
</reference>
<keyword evidence="4" id="KW-1185">Reference proteome</keyword>
<evidence type="ECO:0000313" key="3">
    <source>
        <dbReference type="EMBL" id="KAL1117231.1"/>
    </source>
</evidence>
<dbReference type="Gene3D" id="6.10.250.1050">
    <property type="match status" value="1"/>
</dbReference>
<sequence>MAGRSTDPTDNLKKRPAKGILKTSSSFEVEDGPSVIFRSRKDKPKNKGTKWDEMNIIETLHPLGKDYGHMKIEEPKTPYERSVLELEETDGVDADTLARKLEESSSKPLKSLARLEESDSEDDLTPEEKERKKAFESKRKAHYNEFLAAKKALKELKDEDDDEDEETVGSGGSPGADSASPKRK</sequence>
<proteinExistence type="inferred from homology"/>
<feature type="region of interest" description="Disordered" evidence="2">
    <location>
        <begin position="154"/>
        <end position="184"/>
    </location>
</feature>
<dbReference type="PANTHER" id="PTHR12398">
    <property type="entry name" value="PROTEIN PHOSPHATASE INHIBITOR"/>
    <property type="match status" value="1"/>
</dbReference>
<protein>
    <recommendedName>
        <fullName evidence="5">Protein phosphatase inhibitor 2</fullName>
    </recommendedName>
</protein>
<evidence type="ECO:0008006" key="5">
    <source>
        <dbReference type="Google" id="ProtNLM"/>
    </source>
</evidence>
<evidence type="ECO:0000256" key="2">
    <source>
        <dbReference type="SAM" id="MobiDB-lite"/>
    </source>
</evidence>
<feature type="compositionally biased region" description="Acidic residues" evidence="2">
    <location>
        <begin position="158"/>
        <end position="167"/>
    </location>
</feature>
<feature type="compositionally biased region" description="Low complexity" evidence="2">
    <location>
        <begin position="175"/>
        <end position="184"/>
    </location>
</feature>
<feature type="compositionally biased region" description="Basic residues" evidence="2">
    <location>
        <begin position="38"/>
        <end position="48"/>
    </location>
</feature>
<feature type="compositionally biased region" description="Basic and acidic residues" evidence="2">
    <location>
        <begin position="96"/>
        <end position="105"/>
    </location>
</feature>
<evidence type="ECO:0000313" key="4">
    <source>
        <dbReference type="Proteomes" id="UP001558652"/>
    </source>
</evidence>
<comment type="similarity">
    <text evidence="1">Belongs to the protein phosphatase inhibitor 2 family.</text>
</comment>
<dbReference type="AlphaFoldDB" id="A0ABD0Y1A5"/>
<name>A0ABD0Y1A5_9HEMI</name>
<comment type="caution">
    <text evidence="3">The sequence shown here is derived from an EMBL/GenBank/DDBJ whole genome shotgun (WGS) entry which is preliminary data.</text>
</comment>
<dbReference type="Proteomes" id="UP001558652">
    <property type="component" value="Unassembled WGS sequence"/>
</dbReference>
<dbReference type="PANTHER" id="PTHR12398:SF20">
    <property type="entry name" value="PROTEIN PHOSPHATASE 1 REGULATORY INHIBITOR SUBUNIT 2"/>
    <property type="match status" value="1"/>
</dbReference>
<organism evidence="3 4">
    <name type="scientific">Ranatra chinensis</name>
    <dbReference type="NCBI Taxonomy" id="642074"/>
    <lineage>
        <taxon>Eukaryota</taxon>
        <taxon>Metazoa</taxon>
        <taxon>Ecdysozoa</taxon>
        <taxon>Arthropoda</taxon>
        <taxon>Hexapoda</taxon>
        <taxon>Insecta</taxon>
        <taxon>Pterygota</taxon>
        <taxon>Neoptera</taxon>
        <taxon>Paraneoptera</taxon>
        <taxon>Hemiptera</taxon>
        <taxon>Heteroptera</taxon>
        <taxon>Panheteroptera</taxon>
        <taxon>Nepomorpha</taxon>
        <taxon>Nepidae</taxon>
        <taxon>Ranatrinae</taxon>
        <taxon>Ranatra</taxon>
    </lineage>
</organism>
<dbReference type="EMBL" id="JBFDAA010000016">
    <property type="protein sequence ID" value="KAL1117231.1"/>
    <property type="molecule type" value="Genomic_DNA"/>
</dbReference>
<feature type="compositionally biased region" description="Basic and acidic residues" evidence="2">
    <location>
        <begin position="126"/>
        <end position="138"/>
    </location>
</feature>
<dbReference type="Pfam" id="PF04979">
    <property type="entry name" value="IPP-2"/>
    <property type="match status" value="1"/>
</dbReference>
<evidence type="ECO:0000256" key="1">
    <source>
        <dbReference type="ARBA" id="ARBA00005472"/>
    </source>
</evidence>
<dbReference type="InterPro" id="IPR007062">
    <property type="entry name" value="PPI-2"/>
</dbReference>
<feature type="region of interest" description="Disordered" evidence="2">
    <location>
        <begin position="1"/>
        <end position="50"/>
    </location>
</feature>
<gene>
    <name evidence="3" type="ORF">AAG570_004557</name>
</gene>
<accession>A0ABD0Y1A5</accession>
<feature type="region of interest" description="Disordered" evidence="2">
    <location>
        <begin position="86"/>
        <end position="138"/>
    </location>
</feature>